<feature type="region of interest" description="Disordered" evidence="1">
    <location>
        <begin position="169"/>
        <end position="194"/>
    </location>
</feature>
<name>A0ABV9SVI3_9BACT</name>
<keyword evidence="2" id="KW-0732">Signal</keyword>
<comment type="caution">
    <text evidence="3">The sequence shown here is derived from an EMBL/GenBank/DDBJ whole genome shotgun (WGS) entry which is preliminary data.</text>
</comment>
<accession>A0ABV9SVI3</accession>
<sequence>MNAAKYLIAFLMISGFSVPHLYAQSYGSTLGLRFSNNNQHRMIGITGKQRITKGLTMEGIIQSDLNTNTTAHALIERHRRLITKRFNYYYGAGISAGMEESREKVPETMQVVHTYGNPTMGVDLIAGVEFTALKVNFSIDYKPNINLVGREPWYSGQVGISARTVLVKGATQNKKKRQKARAKRKKHRQDNGNDYFKNAIRKIKSN</sequence>
<evidence type="ECO:0008006" key="5">
    <source>
        <dbReference type="Google" id="ProtNLM"/>
    </source>
</evidence>
<dbReference type="RefSeq" id="WP_377060885.1">
    <property type="nucleotide sequence ID" value="NZ_JBHSJJ010000001.1"/>
</dbReference>
<feature type="signal peptide" evidence="2">
    <location>
        <begin position="1"/>
        <end position="23"/>
    </location>
</feature>
<evidence type="ECO:0000313" key="3">
    <source>
        <dbReference type="EMBL" id="MFC4870391.1"/>
    </source>
</evidence>
<feature type="chain" id="PRO_5045456602" description="DUF3575 domain-containing protein" evidence="2">
    <location>
        <begin position="24"/>
        <end position="206"/>
    </location>
</feature>
<evidence type="ECO:0000256" key="2">
    <source>
        <dbReference type="SAM" id="SignalP"/>
    </source>
</evidence>
<feature type="compositionally biased region" description="Basic residues" evidence="1">
    <location>
        <begin position="173"/>
        <end position="188"/>
    </location>
</feature>
<evidence type="ECO:0000256" key="1">
    <source>
        <dbReference type="SAM" id="MobiDB-lite"/>
    </source>
</evidence>
<organism evidence="3 4">
    <name type="scientific">Negadavirga shengliensis</name>
    <dbReference type="NCBI Taxonomy" id="1389218"/>
    <lineage>
        <taxon>Bacteria</taxon>
        <taxon>Pseudomonadati</taxon>
        <taxon>Bacteroidota</taxon>
        <taxon>Cytophagia</taxon>
        <taxon>Cytophagales</taxon>
        <taxon>Cyclobacteriaceae</taxon>
        <taxon>Negadavirga</taxon>
    </lineage>
</organism>
<dbReference type="EMBL" id="JBHSJJ010000001">
    <property type="protein sequence ID" value="MFC4870391.1"/>
    <property type="molecule type" value="Genomic_DNA"/>
</dbReference>
<protein>
    <recommendedName>
        <fullName evidence="5">DUF3575 domain-containing protein</fullName>
    </recommendedName>
</protein>
<evidence type="ECO:0000313" key="4">
    <source>
        <dbReference type="Proteomes" id="UP001595818"/>
    </source>
</evidence>
<keyword evidence="4" id="KW-1185">Reference proteome</keyword>
<dbReference type="Proteomes" id="UP001595818">
    <property type="component" value="Unassembled WGS sequence"/>
</dbReference>
<gene>
    <name evidence="3" type="ORF">ACFPFU_01750</name>
</gene>
<proteinExistence type="predicted"/>
<reference evidence="4" key="1">
    <citation type="journal article" date="2019" name="Int. J. Syst. Evol. Microbiol.">
        <title>The Global Catalogue of Microorganisms (GCM) 10K type strain sequencing project: providing services to taxonomists for standard genome sequencing and annotation.</title>
        <authorList>
            <consortium name="The Broad Institute Genomics Platform"/>
            <consortium name="The Broad Institute Genome Sequencing Center for Infectious Disease"/>
            <person name="Wu L."/>
            <person name="Ma J."/>
        </authorList>
    </citation>
    <scope>NUCLEOTIDE SEQUENCE [LARGE SCALE GENOMIC DNA]</scope>
    <source>
        <strain evidence="4">CGMCC 4.7466</strain>
    </source>
</reference>